<evidence type="ECO:0000313" key="1">
    <source>
        <dbReference type="EMBL" id="GJS80206.1"/>
    </source>
</evidence>
<dbReference type="EMBL" id="BQNB010010654">
    <property type="protein sequence ID" value="GJS80206.1"/>
    <property type="molecule type" value="Genomic_DNA"/>
</dbReference>
<organism evidence="1 2">
    <name type="scientific">Tanacetum coccineum</name>
    <dbReference type="NCBI Taxonomy" id="301880"/>
    <lineage>
        <taxon>Eukaryota</taxon>
        <taxon>Viridiplantae</taxon>
        <taxon>Streptophyta</taxon>
        <taxon>Embryophyta</taxon>
        <taxon>Tracheophyta</taxon>
        <taxon>Spermatophyta</taxon>
        <taxon>Magnoliopsida</taxon>
        <taxon>eudicotyledons</taxon>
        <taxon>Gunneridae</taxon>
        <taxon>Pentapetalae</taxon>
        <taxon>asterids</taxon>
        <taxon>campanulids</taxon>
        <taxon>Asterales</taxon>
        <taxon>Asteraceae</taxon>
        <taxon>Asteroideae</taxon>
        <taxon>Anthemideae</taxon>
        <taxon>Anthemidinae</taxon>
        <taxon>Tanacetum</taxon>
    </lineage>
</organism>
<accession>A0ABQ4YT77</accession>
<dbReference type="PANTHER" id="PTHR47481:SF7">
    <property type="entry name" value="CCHC-TYPE DOMAIN-CONTAINING PROTEIN"/>
    <property type="match status" value="1"/>
</dbReference>
<evidence type="ECO:0000313" key="2">
    <source>
        <dbReference type="Proteomes" id="UP001151760"/>
    </source>
</evidence>
<reference evidence="1" key="2">
    <citation type="submission" date="2022-01" db="EMBL/GenBank/DDBJ databases">
        <authorList>
            <person name="Yamashiro T."/>
            <person name="Shiraishi A."/>
            <person name="Satake H."/>
            <person name="Nakayama K."/>
        </authorList>
    </citation>
    <scope>NUCLEOTIDE SEQUENCE</scope>
</reference>
<protein>
    <recommendedName>
        <fullName evidence="3">Retrovirus-related Pol polyprotein from transposon TNT 1-94</fullName>
    </recommendedName>
</protein>
<reference evidence="1" key="1">
    <citation type="journal article" date="2022" name="Int. J. Mol. Sci.">
        <title>Draft Genome of Tanacetum Coccineum: Genomic Comparison of Closely Related Tanacetum-Family Plants.</title>
        <authorList>
            <person name="Yamashiro T."/>
            <person name="Shiraishi A."/>
            <person name="Nakayama K."/>
            <person name="Satake H."/>
        </authorList>
    </citation>
    <scope>NUCLEOTIDE SEQUENCE</scope>
</reference>
<dbReference type="Proteomes" id="UP001151760">
    <property type="component" value="Unassembled WGS sequence"/>
</dbReference>
<keyword evidence="2" id="KW-1185">Reference proteome</keyword>
<evidence type="ECO:0008006" key="3">
    <source>
        <dbReference type="Google" id="ProtNLM"/>
    </source>
</evidence>
<comment type="caution">
    <text evidence="1">The sequence shown here is derived from an EMBL/GenBank/DDBJ whole genome shotgun (WGS) entry which is preliminary data.</text>
</comment>
<gene>
    <name evidence="1" type="ORF">Tco_0730087</name>
</gene>
<sequence length="433" mass="49416">MHSSKSLFEHIDEFHKLVGDLAAIDTAISYEDHALLLLKSLPSSYNNFVETLLYVWDTLKLEDVMAGKDEGFAGIAGISRSIKGITKEKTAAWIWKKLETLYMIKSLANHLYLKKRLYNFNMHSSKSLFEHIDEFHKLVGDLAAIDTAISYEDHTLLLLKSLPSSYNNFVETLLYVWVTLKLEDVLSKLNSRELQKMTNAKGDGGEGLYVRGRFGQRDMEHVSQAGRWLAAIDTTISYEDHALLLLKSLPSSYDNFMETLLYVWDTLKLEDGRSNRLKCCIYQSKEHLKRVCPISNHKKSQGFVRNKDQVFGFGAHEYDNADVMMVMSVEELGYNHVYIVNRSPSLAIGFKTPIDMLRFFSWLSSTKKGMLEPVKVKCVFLGYRKGMMGNKLWRLHDVTSKVVLYKNMGFNESEECKKTFIGSGVGTCSVQVL</sequence>
<proteinExistence type="predicted"/>
<dbReference type="Pfam" id="PF14223">
    <property type="entry name" value="Retrotran_gag_2"/>
    <property type="match status" value="2"/>
</dbReference>
<name>A0ABQ4YT77_9ASTR</name>
<dbReference type="PANTHER" id="PTHR47481">
    <property type="match status" value="1"/>
</dbReference>